<proteinExistence type="predicted"/>
<feature type="non-terminal residue" evidence="2">
    <location>
        <position position="1"/>
    </location>
</feature>
<feature type="compositionally biased region" description="Basic and acidic residues" evidence="1">
    <location>
        <begin position="179"/>
        <end position="211"/>
    </location>
</feature>
<dbReference type="AlphaFoldDB" id="A0A6J4RZI0"/>
<evidence type="ECO:0000256" key="1">
    <source>
        <dbReference type="SAM" id="MobiDB-lite"/>
    </source>
</evidence>
<feature type="compositionally biased region" description="Basic residues" evidence="1">
    <location>
        <begin position="94"/>
        <end position="103"/>
    </location>
</feature>
<evidence type="ECO:0000313" key="2">
    <source>
        <dbReference type="EMBL" id="CAA9485832.1"/>
    </source>
</evidence>
<reference evidence="2" key="1">
    <citation type="submission" date="2020-02" db="EMBL/GenBank/DDBJ databases">
        <authorList>
            <person name="Meier V. D."/>
        </authorList>
    </citation>
    <scope>NUCLEOTIDE SEQUENCE</scope>
    <source>
        <strain evidence="2">AVDCRST_MAG12</strain>
    </source>
</reference>
<organism evidence="2">
    <name type="scientific">uncultured Rubrobacteraceae bacterium</name>
    <dbReference type="NCBI Taxonomy" id="349277"/>
    <lineage>
        <taxon>Bacteria</taxon>
        <taxon>Bacillati</taxon>
        <taxon>Actinomycetota</taxon>
        <taxon>Rubrobacteria</taxon>
        <taxon>Rubrobacterales</taxon>
        <taxon>Rubrobacteraceae</taxon>
        <taxon>environmental samples</taxon>
    </lineage>
</organism>
<feature type="compositionally biased region" description="Basic and acidic residues" evidence="1">
    <location>
        <begin position="45"/>
        <end position="57"/>
    </location>
</feature>
<feature type="region of interest" description="Disordered" evidence="1">
    <location>
        <begin position="1"/>
        <end position="211"/>
    </location>
</feature>
<protein>
    <submittedName>
        <fullName evidence="2">Uncharacterized protein</fullName>
    </submittedName>
</protein>
<accession>A0A6J4RZI0</accession>
<sequence>GPGGRQRKRYANAAPRPRLAGQEPLRRLGRKAALIRGNPQRGRHERGARGGAHERLRGPRGRRSGHGPAVRARGLQPWGPPTPPGAGRAELRGAHQRTRRRQTPRILRARGGARSPGRAYRARAAGPRLPPRTRAVRGGRALARKGPGPRRHRRARRRRGALVPEPLRRLRRGSARRARLPDAEEPGPRDHRRPPEGGDEPARGGVERVLV</sequence>
<gene>
    <name evidence="2" type="ORF">AVDCRST_MAG12-1796</name>
</gene>
<feature type="compositionally biased region" description="Basic residues" evidence="1">
    <location>
        <begin position="147"/>
        <end position="160"/>
    </location>
</feature>
<feature type="compositionally biased region" description="Basic residues" evidence="1">
    <location>
        <begin position="169"/>
        <end position="178"/>
    </location>
</feature>
<feature type="compositionally biased region" description="Basic residues" evidence="1">
    <location>
        <begin position="1"/>
        <end position="10"/>
    </location>
</feature>
<name>A0A6J4RZI0_9ACTN</name>
<feature type="non-terminal residue" evidence="2">
    <location>
        <position position="211"/>
    </location>
</feature>
<feature type="compositionally biased region" description="Low complexity" evidence="1">
    <location>
        <begin position="104"/>
        <end position="127"/>
    </location>
</feature>
<dbReference type="EMBL" id="CADCVK010000275">
    <property type="protein sequence ID" value="CAA9485832.1"/>
    <property type="molecule type" value="Genomic_DNA"/>
</dbReference>